<feature type="domain" description="TIR" evidence="2">
    <location>
        <begin position="38"/>
        <end position="175"/>
    </location>
</feature>
<dbReference type="Proteomes" id="UP001321486">
    <property type="component" value="Chromosome"/>
</dbReference>
<evidence type="ECO:0000256" key="1">
    <source>
        <dbReference type="SAM" id="MobiDB-lite"/>
    </source>
</evidence>
<organism evidence="3 4">
    <name type="scientific">Frondihabitans sucicola</name>
    <dbReference type="NCBI Taxonomy" id="1268041"/>
    <lineage>
        <taxon>Bacteria</taxon>
        <taxon>Bacillati</taxon>
        <taxon>Actinomycetota</taxon>
        <taxon>Actinomycetes</taxon>
        <taxon>Micrococcales</taxon>
        <taxon>Microbacteriaceae</taxon>
        <taxon>Frondihabitans</taxon>
    </lineage>
</organism>
<keyword evidence="4" id="KW-1185">Reference proteome</keyword>
<dbReference type="InterPro" id="IPR035897">
    <property type="entry name" value="Toll_tir_struct_dom_sf"/>
</dbReference>
<feature type="region of interest" description="Disordered" evidence="1">
    <location>
        <begin position="209"/>
        <end position="232"/>
    </location>
</feature>
<dbReference type="Pfam" id="PF13676">
    <property type="entry name" value="TIR_2"/>
    <property type="match status" value="1"/>
</dbReference>
<gene>
    <name evidence="3" type="ORF">GCM10025867_08830</name>
</gene>
<name>A0ABM8GJS4_9MICO</name>
<dbReference type="Gene3D" id="3.40.50.10140">
    <property type="entry name" value="Toll/interleukin-1 receptor homology (TIR) domain"/>
    <property type="match status" value="1"/>
</dbReference>
<evidence type="ECO:0000313" key="3">
    <source>
        <dbReference type="EMBL" id="BDZ48642.1"/>
    </source>
</evidence>
<sequence length="406" mass="44759">MTDNTAAPRVTDLAGVIDANPITPELQAATGSLNQDADEITVFLSYAHADEDAYQMMSPFKELLGHFVYSKSGKKVRAFLDRDSLEWGEYWGERLDAEILAASVFIPLLSASYLDSDNCRLEFNRFQSKATDLGVRELLLPILVLDAPAIFNDQSTDDIVREARARQWEVIEEAVLTDPGSSEWKKTMSRLAARFVRSYQVAESHLATLSQTPPQNEEELIPGANGDDDDDLEAPGLADLFATFEQKTTALTQIAEEMGPAIEDLGNAAEAAGPLKDNPGVKDVQSWTFRSAQAFSAPAEKISSIGEQLFLATKDLDIDMREFRRIAQEAPVELGFIETYNSMIEGLSGMGEVVGNLDSLLDSLKPVEYFSVALRKSLRPARRGVTRVTDSIRLIETWKELEPAGS</sequence>
<accession>A0ABM8GJS4</accession>
<protein>
    <recommendedName>
        <fullName evidence="2">TIR domain-containing protein</fullName>
    </recommendedName>
</protein>
<evidence type="ECO:0000313" key="4">
    <source>
        <dbReference type="Proteomes" id="UP001321486"/>
    </source>
</evidence>
<feature type="compositionally biased region" description="Acidic residues" evidence="1">
    <location>
        <begin position="216"/>
        <end position="232"/>
    </location>
</feature>
<dbReference type="SMART" id="SM00255">
    <property type="entry name" value="TIR"/>
    <property type="match status" value="1"/>
</dbReference>
<dbReference type="PROSITE" id="PS50104">
    <property type="entry name" value="TIR"/>
    <property type="match status" value="1"/>
</dbReference>
<evidence type="ECO:0000259" key="2">
    <source>
        <dbReference type="PROSITE" id="PS50104"/>
    </source>
</evidence>
<dbReference type="SUPFAM" id="SSF52200">
    <property type="entry name" value="Toll/Interleukin receptor TIR domain"/>
    <property type="match status" value="1"/>
</dbReference>
<proteinExistence type="predicted"/>
<reference evidence="4" key="1">
    <citation type="journal article" date="2019" name="Int. J. Syst. Evol. Microbiol.">
        <title>The Global Catalogue of Microorganisms (GCM) 10K type strain sequencing project: providing services to taxonomists for standard genome sequencing and annotation.</title>
        <authorList>
            <consortium name="The Broad Institute Genomics Platform"/>
            <consortium name="The Broad Institute Genome Sequencing Center for Infectious Disease"/>
            <person name="Wu L."/>
            <person name="Ma J."/>
        </authorList>
    </citation>
    <scope>NUCLEOTIDE SEQUENCE [LARGE SCALE GENOMIC DNA]</scope>
    <source>
        <strain evidence="4">NBRC 108728</strain>
    </source>
</reference>
<dbReference type="InterPro" id="IPR000157">
    <property type="entry name" value="TIR_dom"/>
</dbReference>
<dbReference type="RefSeq" id="WP_286345598.1">
    <property type="nucleotide sequence ID" value="NZ_AP027732.1"/>
</dbReference>
<dbReference type="EMBL" id="AP027732">
    <property type="protein sequence ID" value="BDZ48642.1"/>
    <property type="molecule type" value="Genomic_DNA"/>
</dbReference>